<sequence length="605" mass="67134">MPIETIKPGHVVYHSLPLGIDEIRVIKLQPAPSLVSPLVAKLAVVRIGDESVQYDALSYRWGDAGDPVSIRVNGRYMAITKSLHTALRYLRHDLEERVIWADSICINQKDTEERVAQVMDMGTIYREAACVRIWLGEEAQHSAAALSLLNNCDELQHDSEIVQRITGDAVGVDGLTEVLNRPYWSRMWMFQEITLARRAIVHCGIFTADWWTLKRLDTIIGNSSKLAGAQRGGTVHGLRKAFLNIAHFIIPLTELGSIDNVLFPTSRLEATDDRDKLSALMGVCNIGDYLMADYSKTTRETYADFTRCYSQSTGELSLLWAAGLHRAANGPNIGLPSWVPDFRGRSGKDPVFLAAGYSKVFDACAGKRFSEPRNPSRRTGWDSGVLEVEGLLIDQVTMAQPFHANEAGRMEMYRTFEVCSGGRHSSGKSRIEAFFETIIFDTDEPKSGDSDRVIDEKQGRRLQHMLGFMKDLETLQADVVPRKRNGCVDFSVLFGSEVVDHYDGLARLQPDTLEGHRKAFVKDFKYNMGSTSSLLSTRANYFGRCNDSVQTGDIVALLSGCSFPVVLRKCQSGFEFVGVAYVSGLMYGELMDGVKGSAVQGISLV</sequence>
<dbReference type="PANTHER" id="PTHR24148:SF64">
    <property type="entry name" value="HETEROKARYON INCOMPATIBILITY DOMAIN-CONTAINING PROTEIN"/>
    <property type="match status" value="1"/>
</dbReference>
<dbReference type="eggNOG" id="ENOG502QTW7">
    <property type="taxonomic scope" value="Eukaryota"/>
</dbReference>
<dbReference type="AlphaFoldDB" id="H1V8C1"/>
<evidence type="ECO:0000313" key="3">
    <source>
        <dbReference type="Proteomes" id="UP000007174"/>
    </source>
</evidence>
<dbReference type="VEuPathDB" id="FungiDB:CH63R_13218"/>
<name>H1V8C1_COLHI</name>
<dbReference type="InterPro" id="IPR052895">
    <property type="entry name" value="HetReg/Transcr_Mod"/>
</dbReference>
<dbReference type="Pfam" id="PF26639">
    <property type="entry name" value="Het-6_barrel"/>
    <property type="match status" value="1"/>
</dbReference>
<dbReference type="HOGENOM" id="CLU_004184_7_4_1"/>
<accession>H1V8C1</accession>
<dbReference type="EMBL" id="CACQ02001998">
    <property type="protein sequence ID" value="CCF36474.1"/>
    <property type="molecule type" value="Genomic_DNA"/>
</dbReference>
<reference evidence="3" key="1">
    <citation type="journal article" date="2012" name="Nat. Genet.">
        <title>Lifestyle transitions in plant pathogenic Colletotrichum fungi deciphered by genome and transcriptome analyses.</title>
        <authorList>
            <person name="O'Connell R.J."/>
            <person name="Thon M.R."/>
            <person name="Hacquard S."/>
            <person name="Amyotte S.G."/>
            <person name="Kleemann J."/>
            <person name="Torres M.F."/>
            <person name="Damm U."/>
            <person name="Buiate E.A."/>
            <person name="Epstein L."/>
            <person name="Alkan N."/>
            <person name="Altmueller J."/>
            <person name="Alvarado-Balderrama L."/>
            <person name="Bauser C.A."/>
            <person name="Becker C."/>
            <person name="Birren B.W."/>
            <person name="Chen Z."/>
            <person name="Choi J."/>
            <person name="Crouch J.A."/>
            <person name="Duvick J.P."/>
            <person name="Farman M.A."/>
            <person name="Gan P."/>
            <person name="Heiman D."/>
            <person name="Henrissat B."/>
            <person name="Howard R.J."/>
            <person name="Kabbage M."/>
            <person name="Koch C."/>
            <person name="Kracher B."/>
            <person name="Kubo Y."/>
            <person name="Law A.D."/>
            <person name="Lebrun M.-H."/>
            <person name="Lee Y.-H."/>
            <person name="Miyara I."/>
            <person name="Moore N."/>
            <person name="Neumann U."/>
            <person name="Nordstroem K."/>
            <person name="Panaccione D.G."/>
            <person name="Panstruga R."/>
            <person name="Place M."/>
            <person name="Proctor R.H."/>
            <person name="Prusky D."/>
            <person name="Rech G."/>
            <person name="Reinhardt R."/>
            <person name="Rollins J.A."/>
            <person name="Rounsley S."/>
            <person name="Schardl C.L."/>
            <person name="Schwartz D.C."/>
            <person name="Shenoy N."/>
            <person name="Shirasu K."/>
            <person name="Sikhakolli U.R."/>
            <person name="Stueber K."/>
            <person name="Sukno S.A."/>
            <person name="Sweigard J.A."/>
            <person name="Takano Y."/>
            <person name="Takahara H."/>
            <person name="Trail F."/>
            <person name="van der Does H.C."/>
            <person name="Voll L.M."/>
            <person name="Will I."/>
            <person name="Young S."/>
            <person name="Zeng Q."/>
            <person name="Zhang J."/>
            <person name="Zhou S."/>
            <person name="Dickman M.B."/>
            <person name="Schulze-Lefert P."/>
            <person name="Ver Loren van Themaat E."/>
            <person name="Ma L.-J."/>
            <person name="Vaillancourt L.J."/>
        </authorList>
    </citation>
    <scope>NUCLEOTIDE SEQUENCE [LARGE SCALE GENOMIC DNA]</scope>
    <source>
        <strain evidence="3">IMI 349063</strain>
    </source>
</reference>
<feature type="domain" description="Heterokaryon incompatibility" evidence="1">
    <location>
        <begin position="54"/>
        <end position="192"/>
    </location>
</feature>
<dbReference type="Pfam" id="PF06985">
    <property type="entry name" value="HET"/>
    <property type="match status" value="1"/>
</dbReference>
<dbReference type="Proteomes" id="UP000007174">
    <property type="component" value="Unassembled WGS sequence"/>
</dbReference>
<dbReference type="InterPro" id="IPR010730">
    <property type="entry name" value="HET"/>
</dbReference>
<proteinExistence type="predicted"/>
<dbReference type="STRING" id="759273.H1V8C1"/>
<gene>
    <name evidence="2" type="ORF">CH063_08041</name>
</gene>
<dbReference type="PANTHER" id="PTHR24148">
    <property type="entry name" value="ANKYRIN REPEAT DOMAIN-CONTAINING PROTEIN 39 HOMOLOG-RELATED"/>
    <property type="match status" value="1"/>
</dbReference>
<evidence type="ECO:0000259" key="1">
    <source>
        <dbReference type="Pfam" id="PF06985"/>
    </source>
</evidence>
<organism evidence="2 3">
    <name type="scientific">Colletotrichum higginsianum (strain IMI 349063)</name>
    <name type="common">Crucifer anthracnose fungus</name>
    <dbReference type="NCBI Taxonomy" id="759273"/>
    <lineage>
        <taxon>Eukaryota</taxon>
        <taxon>Fungi</taxon>
        <taxon>Dikarya</taxon>
        <taxon>Ascomycota</taxon>
        <taxon>Pezizomycotina</taxon>
        <taxon>Sordariomycetes</taxon>
        <taxon>Hypocreomycetidae</taxon>
        <taxon>Glomerellales</taxon>
        <taxon>Glomerellaceae</taxon>
        <taxon>Colletotrichum</taxon>
        <taxon>Colletotrichum destructivum species complex</taxon>
    </lineage>
</organism>
<evidence type="ECO:0000313" key="2">
    <source>
        <dbReference type="EMBL" id="CCF36474.1"/>
    </source>
</evidence>
<protein>
    <submittedName>
        <fullName evidence="2">Ankyrin and HET domain-containing protein</fullName>
    </submittedName>
</protein>